<proteinExistence type="predicted"/>
<evidence type="ECO:0000313" key="2">
    <source>
        <dbReference type="EMBL" id="CUG85442.1"/>
    </source>
</evidence>
<dbReference type="OMA" id="MASCGER"/>
<evidence type="ECO:0000256" key="1">
    <source>
        <dbReference type="SAM" id="MobiDB-lite"/>
    </source>
</evidence>
<accession>A0A0S4J6R9</accession>
<evidence type="ECO:0000313" key="3">
    <source>
        <dbReference type="Proteomes" id="UP000051952"/>
    </source>
</evidence>
<dbReference type="Proteomes" id="UP000051952">
    <property type="component" value="Unassembled WGS sequence"/>
</dbReference>
<gene>
    <name evidence="2" type="ORF">BSAL_89865</name>
</gene>
<dbReference type="VEuPathDB" id="TriTrypDB:BSAL_89865"/>
<sequence length="187" mass="21616">MSQNVSQRATPAPSSPEPQLLGKKISKEDEERLTDSLYRQSLERKKKSIESIEASVYKYAPPNVITREHAEESANRQCTEEVERRKKKHEELVAKHHRMDEEKVISNDDLQNIIQRNYDDAMRLKKDKMEVLVQKQRNVERKQAGNAGKKSVLSKEEMASCGERLSRPSKRSYTLDEINALSVYKTS</sequence>
<organism evidence="2 3">
    <name type="scientific">Bodo saltans</name>
    <name type="common">Flagellated protozoan</name>
    <dbReference type="NCBI Taxonomy" id="75058"/>
    <lineage>
        <taxon>Eukaryota</taxon>
        <taxon>Discoba</taxon>
        <taxon>Euglenozoa</taxon>
        <taxon>Kinetoplastea</taxon>
        <taxon>Metakinetoplastina</taxon>
        <taxon>Eubodonida</taxon>
        <taxon>Bodonidae</taxon>
        <taxon>Bodo</taxon>
    </lineage>
</organism>
<feature type="region of interest" description="Disordered" evidence="1">
    <location>
        <begin position="136"/>
        <end position="169"/>
    </location>
</feature>
<keyword evidence="3" id="KW-1185">Reference proteome</keyword>
<name>A0A0S4J6R9_BODSA</name>
<dbReference type="OrthoDB" id="272459at2759"/>
<feature type="region of interest" description="Disordered" evidence="1">
    <location>
        <begin position="1"/>
        <end position="32"/>
    </location>
</feature>
<feature type="compositionally biased region" description="Basic and acidic residues" evidence="1">
    <location>
        <begin position="66"/>
        <end position="86"/>
    </location>
</feature>
<protein>
    <submittedName>
        <fullName evidence="2">Uncharacterized protein</fullName>
    </submittedName>
</protein>
<dbReference type="AlphaFoldDB" id="A0A0S4J6R9"/>
<dbReference type="EMBL" id="CYKH01001165">
    <property type="protein sequence ID" value="CUG85442.1"/>
    <property type="molecule type" value="Genomic_DNA"/>
</dbReference>
<feature type="region of interest" description="Disordered" evidence="1">
    <location>
        <begin position="60"/>
        <end position="86"/>
    </location>
</feature>
<reference evidence="3" key="1">
    <citation type="submission" date="2015-09" db="EMBL/GenBank/DDBJ databases">
        <authorList>
            <consortium name="Pathogen Informatics"/>
        </authorList>
    </citation>
    <scope>NUCLEOTIDE SEQUENCE [LARGE SCALE GENOMIC DNA]</scope>
    <source>
        <strain evidence="3">Lake Konstanz</strain>
    </source>
</reference>